<feature type="binding site" evidence="3">
    <location>
        <position position="358"/>
    </location>
    <ligand>
        <name>Zn(2+)</name>
        <dbReference type="ChEBI" id="CHEBI:29105"/>
        <label>2</label>
    </ligand>
</feature>
<keyword evidence="7" id="KW-1185">Reference proteome</keyword>
<comment type="cofactor">
    <cofactor evidence="3">
        <name>Zn(2+)</name>
        <dbReference type="ChEBI" id="CHEBI:29105"/>
    </cofactor>
    <text evidence="3">Binds 2 Zn(2+) ions.</text>
</comment>
<feature type="binding site" evidence="3">
    <location>
        <position position="159"/>
    </location>
    <ligand>
        <name>Mg(2+)</name>
        <dbReference type="ChEBI" id="CHEBI:18420"/>
    </ligand>
</feature>
<keyword evidence="3" id="KW-0862">Zinc</keyword>
<dbReference type="PANTHER" id="PTHR11596:SF5">
    <property type="entry name" value="ALKALINE PHOSPHATASE"/>
    <property type="match status" value="1"/>
</dbReference>
<comment type="caution">
    <text evidence="6">The sequence shown here is derived from an EMBL/GenBank/DDBJ whole genome shotgun (WGS) entry which is preliminary data.</text>
</comment>
<feature type="binding site" evidence="3">
    <location>
        <position position="161"/>
    </location>
    <ligand>
        <name>Mg(2+)</name>
        <dbReference type="ChEBI" id="CHEBI:18420"/>
    </ligand>
</feature>
<dbReference type="PANTHER" id="PTHR11596">
    <property type="entry name" value="ALKALINE PHOSPHATASE"/>
    <property type="match status" value="1"/>
</dbReference>
<dbReference type="PROSITE" id="PS51257">
    <property type="entry name" value="PROKAR_LIPOPROTEIN"/>
    <property type="match status" value="1"/>
</dbReference>
<evidence type="ECO:0000256" key="2">
    <source>
        <dbReference type="PIRSR" id="PIRSR601952-1"/>
    </source>
</evidence>
<dbReference type="Proteomes" id="UP001161389">
    <property type="component" value="Unassembled WGS sequence"/>
</dbReference>
<dbReference type="SMART" id="SM00098">
    <property type="entry name" value="alkPPc"/>
    <property type="match status" value="1"/>
</dbReference>
<feature type="active site" description="Phosphoserine intermediate" evidence="2">
    <location>
        <position position="108"/>
    </location>
</feature>
<feature type="signal peptide" evidence="5">
    <location>
        <begin position="1"/>
        <end position="20"/>
    </location>
</feature>
<dbReference type="CDD" id="cd16012">
    <property type="entry name" value="ALP"/>
    <property type="match status" value="1"/>
</dbReference>
<comment type="similarity">
    <text evidence="4">Belongs to the alkaline phosphatase family.</text>
</comment>
<dbReference type="PRINTS" id="PR00113">
    <property type="entry name" value="ALKPHPHTASE"/>
</dbReference>
<accession>A0AA37SEX3</accession>
<gene>
    <name evidence="6" type="ORF">GCM10007876_31680</name>
</gene>
<keyword evidence="1" id="KW-0597">Phosphoprotein</keyword>
<dbReference type="SUPFAM" id="SSF53649">
    <property type="entry name" value="Alkaline phosphatase-like"/>
    <property type="match status" value="1"/>
</dbReference>
<feature type="binding site" evidence="3">
    <location>
        <position position="320"/>
    </location>
    <ligand>
        <name>Zn(2+)</name>
        <dbReference type="ChEBI" id="CHEBI:29105"/>
        <label>2</label>
    </ligand>
</feature>
<keyword evidence="3" id="KW-0460">Magnesium</keyword>
<dbReference type="Pfam" id="PF00245">
    <property type="entry name" value="Alk_phosphatase"/>
    <property type="match status" value="1"/>
</dbReference>
<proteinExistence type="inferred from homology"/>
<comment type="cofactor">
    <cofactor evidence="3">
        <name>Mg(2+)</name>
        <dbReference type="ChEBI" id="CHEBI:18420"/>
    </cofactor>
    <text evidence="3">Binds 1 Mg(2+) ion.</text>
</comment>
<evidence type="ECO:0000313" key="6">
    <source>
        <dbReference type="EMBL" id="GLQ32689.1"/>
    </source>
</evidence>
<keyword evidence="3" id="KW-0479">Metal-binding</keyword>
<feature type="chain" id="PRO_5041220232" evidence="5">
    <location>
        <begin position="21"/>
        <end position="545"/>
    </location>
</feature>
<dbReference type="AlphaFoldDB" id="A0AA37SEX3"/>
<feature type="binding site" evidence="3">
    <location>
        <position position="55"/>
    </location>
    <ligand>
        <name>Zn(2+)</name>
        <dbReference type="ChEBI" id="CHEBI:29105"/>
        <label>2</label>
    </ligand>
</feature>
<reference evidence="6" key="1">
    <citation type="journal article" date="2014" name="Int. J. Syst. Evol. Microbiol.">
        <title>Complete genome sequence of Corynebacterium casei LMG S-19264T (=DSM 44701T), isolated from a smear-ripened cheese.</title>
        <authorList>
            <consortium name="US DOE Joint Genome Institute (JGI-PGF)"/>
            <person name="Walter F."/>
            <person name="Albersmeier A."/>
            <person name="Kalinowski J."/>
            <person name="Ruckert C."/>
        </authorList>
    </citation>
    <scope>NUCLEOTIDE SEQUENCE</scope>
    <source>
        <strain evidence="6">NBRC 110071</strain>
    </source>
</reference>
<dbReference type="InterPro" id="IPR017850">
    <property type="entry name" value="Alkaline_phosphatase_core_sf"/>
</dbReference>
<dbReference type="InterPro" id="IPR001952">
    <property type="entry name" value="Alkaline_phosphatase"/>
</dbReference>
<feature type="binding site" evidence="3">
    <location>
        <position position="359"/>
    </location>
    <ligand>
        <name>Zn(2+)</name>
        <dbReference type="ChEBI" id="CHEBI:29105"/>
        <label>2</label>
    </ligand>
</feature>
<name>A0AA37SEX3_9GAMM</name>
<evidence type="ECO:0000256" key="4">
    <source>
        <dbReference type="RuleBase" id="RU003946"/>
    </source>
</evidence>
<feature type="binding site" evidence="3">
    <location>
        <position position="55"/>
    </location>
    <ligand>
        <name>Mg(2+)</name>
        <dbReference type="ChEBI" id="CHEBI:18420"/>
    </ligand>
</feature>
<evidence type="ECO:0000256" key="1">
    <source>
        <dbReference type="ARBA" id="ARBA00022553"/>
    </source>
</evidence>
<dbReference type="EMBL" id="BSNM01000016">
    <property type="protein sequence ID" value="GLQ32689.1"/>
    <property type="molecule type" value="Genomic_DNA"/>
</dbReference>
<dbReference type="InterPro" id="IPR042085">
    <property type="entry name" value="Ap_crown"/>
</dbReference>
<evidence type="ECO:0000313" key="7">
    <source>
        <dbReference type="Proteomes" id="UP001161389"/>
    </source>
</evidence>
<protein>
    <submittedName>
        <fullName evidence="6">Alkaline phosphatase</fullName>
    </submittedName>
</protein>
<dbReference type="GO" id="GO:0046872">
    <property type="term" value="F:metal ion binding"/>
    <property type="evidence" value="ECO:0007669"/>
    <property type="project" value="UniProtKB-KW"/>
</dbReference>
<keyword evidence="5" id="KW-0732">Signal</keyword>
<dbReference type="GO" id="GO:0004035">
    <property type="term" value="F:alkaline phosphatase activity"/>
    <property type="evidence" value="ECO:0007669"/>
    <property type="project" value="TreeGrafter"/>
</dbReference>
<dbReference type="RefSeq" id="WP_284382777.1">
    <property type="nucleotide sequence ID" value="NZ_BSNM01000016.1"/>
</dbReference>
<dbReference type="Gene3D" id="3.40.720.10">
    <property type="entry name" value="Alkaline Phosphatase, subunit A"/>
    <property type="match status" value="1"/>
</dbReference>
<evidence type="ECO:0000256" key="5">
    <source>
        <dbReference type="SAM" id="SignalP"/>
    </source>
</evidence>
<organism evidence="6 7">
    <name type="scientific">Litoribrevibacter albus</name>
    <dbReference type="NCBI Taxonomy" id="1473156"/>
    <lineage>
        <taxon>Bacteria</taxon>
        <taxon>Pseudomonadati</taxon>
        <taxon>Pseudomonadota</taxon>
        <taxon>Gammaproteobacteria</taxon>
        <taxon>Oceanospirillales</taxon>
        <taxon>Oceanospirillaceae</taxon>
        <taxon>Litoribrevibacter</taxon>
    </lineage>
</organism>
<sequence>MKILFNKKAIASLISGAAVATTALTLTALSGCQTTDNAESAEPAKIKNVIMMIGDGMGPQQVGLLQEYATHAPHSIYEGQPTGISKMMDAGVVGLSQHSPAYNIVVDSASSASQLATGVPSPSEAVGLDAKGNPAETVLELAKKSGKATGLISDTRLTHATPAAFAAHKAHRSLENSIAEEMLANNVDVMLSGGLRHWIPKSTNDKGELYNQLKERTDGSVKIKSKRKDEKNLLVEAEQAGYTVALTRKEFESAKGDKLLGLFSYSGMADGIQHTLTKDNADRTQPTLKEMTAKALDILSQDPDGFFLMIEGGRIDWAGHDNDVATMLHEMLKFDETIDYVYEWVKDRNDTLVVVTADHETGGFGFSYSRADIPAPEQLDGSGFAERTYKPNFNFGSFDILDKLYEQKLSYPDIFSAFSKTEKTPADLMKIVNDNSEFDITLEQAEEILASEPNFYKVDDHKYLSAERFPKVMDFKAFYVYGEEIRHDLLGRAVAEDQNVVWGTGTHTSTPVPVIAFGPESVSKQFGKMVHHTDIGRMTKEVIAQ</sequence>
<feature type="binding site" evidence="3">
    <location>
        <position position="316"/>
    </location>
    <ligand>
        <name>Zn(2+)</name>
        <dbReference type="ChEBI" id="CHEBI:29105"/>
        <label>2</label>
    </ligand>
</feature>
<feature type="binding site" evidence="3">
    <location>
        <position position="311"/>
    </location>
    <ligand>
        <name>Mg(2+)</name>
        <dbReference type="ChEBI" id="CHEBI:18420"/>
    </ligand>
</feature>
<dbReference type="Gene3D" id="1.10.1200.140">
    <property type="entry name" value="Alkaline phosphatase, crown domain"/>
    <property type="match status" value="1"/>
</dbReference>
<evidence type="ECO:0000256" key="3">
    <source>
        <dbReference type="PIRSR" id="PIRSR601952-2"/>
    </source>
</evidence>
<reference evidence="6" key="2">
    <citation type="submission" date="2023-01" db="EMBL/GenBank/DDBJ databases">
        <title>Draft genome sequence of Litoribrevibacter albus strain NBRC 110071.</title>
        <authorList>
            <person name="Sun Q."/>
            <person name="Mori K."/>
        </authorList>
    </citation>
    <scope>NUCLEOTIDE SEQUENCE</scope>
    <source>
        <strain evidence="6">NBRC 110071</strain>
    </source>
</reference>